<dbReference type="SUPFAM" id="SSF55811">
    <property type="entry name" value="Nudix"/>
    <property type="match status" value="1"/>
</dbReference>
<dbReference type="Pfam" id="PF00293">
    <property type="entry name" value="NUDIX"/>
    <property type="match status" value="1"/>
</dbReference>
<gene>
    <name evidence="9" type="ORF">ACH3VR_10670</name>
</gene>
<evidence type="ECO:0000313" key="10">
    <source>
        <dbReference type="Proteomes" id="UP001610861"/>
    </source>
</evidence>
<dbReference type="Gene3D" id="3.90.79.10">
    <property type="entry name" value="Nucleoside Triphosphate Pyrophosphohydrolase"/>
    <property type="match status" value="2"/>
</dbReference>
<dbReference type="EMBL" id="JBIQWL010000003">
    <property type="protein sequence ID" value="MFH8250818.1"/>
    <property type="molecule type" value="Genomic_DNA"/>
</dbReference>
<evidence type="ECO:0000256" key="6">
    <source>
        <dbReference type="ARBA" id="ARBA00023211"/>
    </source>
</evidence>
<keyword evidence="5" id="KW-0460">Magnesium</keyword>
<dbReference type="PANTHER" id="PTHR12318:SF0">
    <property type="entry name" value="ACYL-COENZYME A DIPHOSPHATASE NUDT19"/>
    <property type="match status" value="1"/>
</dbReference>
<dbReference type="InterPro" id="IPR000086">
    <property type="entry name" value="NUDIX_hydrolase_dom"/>
</dbReference>
<dbReference type="CDD" id="cd18870">
    <property type="entry name" value="NUDIX_AcylCoAdiphos_Nudt19"/>
    <property type="match status" value="1"/>
</dbReference>
<comment type="caution">
    <text evidence="9">The sequence shown here is derived from an EMBL/GenBank/DDBJ whole genome shotgun (WGS) entry which is preliminary data.</text>
</comment>
<evidence type="ECO:0000256" key="7">
    <source>
        <dbReference type="SAM" id="MobiDB-lite"/>
    </source>
</evidence>
<dbReference type="Proteomes" id="UP001610861">
    <property type="component" value="Unassembled WGS sequence"/>
</dbReference>
<keyword evidence="3" id="KW-0479">Metal-binding</keyword>
<evidence type="ECO:0000256" key="3">
    <source>
        <dbReference type="ARBA" id="ARBA00022723"/>
    </source>
</evidence>
<sequence>MSEPTSAERALRALAEAADAARPRTPEDGADPDVPVAATVVVLRDGPAGPEVLMLERPDRGSFAGAWVFPGGKLEDGDRVGAEEEEDAARRAGVRETFEESGLTIDPDALRTISVWDPPPGLPLRIRTWFFAVRAGSGEIVLSPDEAVNAEWVAPSAILERHGRGEVTLYPPTWVTLHTLAGQPDVEALVGALRLAGLRRFETVARKGETGTMLLWQEDAEYLGDAAGGASRHRLEVGSLPWIYTRTD</sequence>
<evidence type="ECO:0000313" key="9">
    <source>
        <dbReference type="EMBL" id="MFH8250818.1"/>
    </source>
</evidence>
<dbReference type="InterPro" id="IPR015797">
    <property type="entry name" value="NUDIX_hydrolase-like_dom_sf"/>
</dbReference>
<accession>A0ABW7Q8W8</accession>
<evidence type="ECO:0000256" key="1">
    <source>
        <dbReference type="ARBA" id="ARBA00001936"/>
    </source>
</evidence>
<comment type="cofactor">
    <cofactor evidence="1">
        <name>Mn(2+)</name>
        <dbReference type="ChEBI" id="CHEBI:29035"/>
    </cofactor>
</comment>
<dbReference type="PANTHER" id="PTHR12318">
    <property type="entry name" value="TESTOSTERONE-REGULATED PROTEIN RP2"/>
    <property type="match status" value="1"/>
</dbReference>
<name>A0ABW7Q8W8_9MICO</name>
<protein>
    <submittedName>
        <fullName evidence="9">NUDIX hydrolase</fullName>
    </submittedName>
</protein>
<reference evidence="9 10" key="1">
    <citation type="submission" date="2024-09" db="EMBL/GenBank/DDBJ databases">
        <authorList>
            <person name="Pan X."/>
        </authorList>
    </citation>
    <scope>NUCLEOTIDE SEQUENCE [LARGE SCALE GENOMIC DNA]</scope>
    <source>
        <strain evidence="9 10">B2969</strain>
    </source>
</reference>
<keyword evidence="6" id="KW-0464">Manganese</keyword>
<proteinExistence type="predicted"/>
<dbReference type="GO" id="GO:0016787">
    <property type="term" value="F:hydrolase activity"/>
    <property type="evidence" value="ECO:0007669"/>
    <property type="project" value="UniProtKB-KW"/>
</dbReference>
<dbReference type="InterPro" id="IPR039121">
    <property type="entry name" value="NUDT19"/>
</dbReference>
<evidence type="ECO:0000256" key="4">
    <source>
        <dbReference type="ARBA" id="ARBA00022801"/>
    </source>
</evidence>
<keyword evidence="4 9" id="KW-0378">Hydrolase</keyword>
<comment type="cofactor">
    <cofactor evidence="2">
        <name>Mg(2+)</name>
        <dbReference type="ChEBI" id="CHEBI:18420"/>
    </cofactor>
</comment>
<feature type="domain" description="Nudix hydrolase" evidence="8">
    <location>
        <begin position="34"/>
        <end position="175"/>
    </location>
</feature>
<keyword evidence="10" id="KW-1185">Reference proteome</keyword>
<dbReference type="PROSITE" id="PS51462">
    <property type="entry name" value="NUDIX"/>
    <property type="match status" value="1"/>
</dbReference>
<feature type="region of interest" description="Disordered" evidence="7">
    <location>
        <begin position="76"/>
        <end position="95"/>
    </location>
</feature>
<dbReference type="RefSeq" id="WP_396640767.1">
    <property type="nucleotide sequence ID" value="NZ_JBIQWL010000003.1"/>
</dbReference>
<evidence type="ECO:0000256" key="5">
    <source>
        <dbReference type="ARBA" id="ARBA00022842"/>
    </source>
</evidence>
<evidence type="ECO:0000259" key="8">
    <source>
        <dbReference type="PROSITE" id="PS51462"/>
    </source>
</evidence>
<organism evidence="9 10">
    <name type="scientific">Microbacterium alkaliflavum</name>
    <dbReference type="NCBI Taxonomy" id="3248839"/>
    <lineage>
        <taxon>Bacteria</taxon>
        <taxon>Bacillati</taxon>
        <taxon>Actinomycetota</taxon>
        <taxon>Actinomycetes</taxon>
        <taxon>Micrococcales</taxon>
        <taxon>Microbacteriaceae</taxon>
        <taxon>Microbacterium</taxon>
    </lineage>
</organism>
<evidence type="ECO:0000256" key="2">
    <source>
        <dbReference type="ARBA" id="ARBA00001946"/>
    </source>
</evidence>